<dbReference type="PANTHER" id="PTHR35850">
    <property type="entry name" value="CYTOPLASMIC PROTEIN-RELATED"/>
    <property type="match status" value="1"/>
</dbReference>
<dbReference type="InterPro" id="IPR008312">
    <property type="entry name" value="T6SS_TssB1"/>
</dbReference>
<dbReference type="PANTHER" id="PTHR35850:SF2">
    <property type="entry name" value="TYPE VI SECRETION SYSTEM CONTRACTILE SHEATH SMALL SUBUNIT"/>
    <property type="match status" value="1"/>
</dbReference>
<sequence length="177" mass="20215">MPIGDQVNERARVNLEYKSKIAGGRNVKLPYRMLVVGDFSPTHAEKEKEIGDRRAWQVDKSTFNQTLAEMAPKLEGVIDNMIEDSEGGERKKLGINLDFKHRDDFRPERLLEQIPELKEMARVRDLVKDLRAKMVRSDDLRKAIEGALRDPEARKKLEQELTSRQSSADEGAPSEEG</sequence>
<evidence type="ECO:0008006" key="4">
    <source>
        <dbReference type="Google" id="ProtNLM"/>
    </source>
</evidence>
<dbReference type="EMBL" id="CP036279">
    <property type="protein sequence ID" value="QDU61521.1"/>
    <property type="molecule type" value="Genomic_DNA"/>
</dbReference>
<feature type="compositionally biased region" description="Basic and acidic residues" evidence="1">
    <location>
        <begin position="148"/>
        <end position="161"/>
    </location>
</feature>
<protein>
    <recommendedName>
        <fullName evidence="4">Type VI secretion protein</fullName>
    </recommendedName>
</protein>
<keyword evidence="3" id="KW-1185">Reference proteome</keyword>
<accession>A0A518B3G0</accession>
<dbReference type="RefSeq" id="WP_145258103.1">
    <property type="nucleotide sequence ID" value="NZ_CP036279.1"/>
</dbReference>
<evidence type="ECO:0000256" key="1">
    <source>
        <dbReference type="SAM" id="MobiDB-lite"/>
    </source>
</evidence>
<evidence type="ECO:0000313" key="3">
    <source>
        <dbReference type="Proteomes" id="UP000317093"/>
    </source>
</evidence>
<dbReference type="Pfam" id="PF05591">
    <property type="entry name" value="T6SS_VipA"/>
    <property type="match status" value="1"/>
</dbReference>
<dbReference type="AlphaFoldDB" id="A0A518B3G0"/>
<dbReference type="Proteomes" id="UP000317093">
    <property type="component" value="Chromosome"/>
</dbReference>
<dbReference type="KEGG" id="knv:Pan216_23820"/>
<dbReference type="OrthoDB" id="9789942at2"/>
<proteinExistence type="predicted"/>
<dbReference type="NCBIfam" id="TIGR03358">
    <property type="entry name" value="VI_chp_5"/>
    <property type="match status" value="1"/>
</dbReference>
<reference evidence="2 3" key="1">
    <citation type="submission" date="2019-02" db="EMBL/GenBank/DDBJ databases">
        <title>Deep-cultivation of Planctomycetes and their phenomic and genomic characterization uncovers novel biology.</title>
        <authorList>
            <person name="Wiegand S."/>
            <person name="Jogler M."/>
            <person name="Boedeker C."/>
            <person name="Pinto D."/>
            <person name="Vollmers J."/>
            <person name="Rivas-Marin E."/>
            <person name="Kohn T."/>
            <person name="Peeters S.H."/>
            <person name="Heuer A."/>
            <person name="Rast P."/>
            <person name="Oberbeckmann S."/>
            <person name="Bunk B."/>
            <person name="Jeske O."/>
            <person name="Meyerdierks A."/>
            <person name="Storesund J.E."/>
            <person name="Kallscheuer N."/>
            <person name="Luecker S."/>
            <person name="Lage O.M."/>
            <person name="Pohl T."/>
            <person name="Merkel B.J."/>
            <person name="Hornburger P."/>
            <person name="Mueller R.-W."/>
            <person name="Bruemmer F."/>
            <person name="Labrenz M."/>
            <person name="Spormann A.M."/>
            <person name="Op den Camp H."/>
            <person name="Overmann J."/>
            <person name="Amann R."/>
            <person name="Jetten M.S.M."/>
            <person name="Mascher T."/>
            <person name="Medema M.H."/>
            <person name="Devos D.P."/>
            <person name="Kaster A.-K."/>
            <person name="Ovreas L."/>
            <person name="Rohde M."/>
            <person name="Galperin M.Y."/>
            <person name="Jogler C."/>
        </authorList>
    </citation>
    <scope>NUCLEOTIDE SEQUENCE [LARGE SCALE GENOMIC DNA]</scope>
    <source>
        <strain evidence="2 3">Pan216</strain>
    </source>
</reference>
<gene>
    <name evidence="2" type="ORF">Pan216_23820</name>
</gene>
<organism evidence="2 3">
    <name type="scientific">Kolteria novifilia</name>
    <dbReference type="NCBI Taxonomy" id="2527975"/>
    <lineage>
        <taxon>Bacteria</taxon>
        <taxon>Pseudomonadati</taxon>
        <taxon>Planctomycetota</taxon>
        <taxon>Planctomycetia</taxon>
        <taxon>Kolteriales</taxon>
        <taxon>Kolteriaceae</taxon>
        <taxon>Kolteria</taxon>
    </lineage>
</organism>
<evidence type="ECO:0000313" key="2">
    <source>
        <dbReference type="EMBL" id="QDU61521.1"/>
    </source>
</evidence>
<feature type="region of interest" description="Disordered" evidence="1">
    <location>
        <begin position="148"/>
        <end position="177"/>
    </location>
</feature>
<name>A0A518B3G0_9BACT</name>